<name>A0A8J8Q543_9EURY</name>
<dbReference type="EMBL" id="PHNJ01000004">
    <property type="protein sequence ID" value="TYL38967.1"/>
    <property type="molecule type" value="Genomic_DNA"/>
</dbReference>
<gene>
    <name evidence="2" type="ORF">CV102_10720</name>
</gene>
<feature type="region of interest" description="Disordered" evidence="1">
    <location>
        <begin position="251"/>
        <end position="277"/>
    </location>
</feature>
<proteinExistence type="predicted"/>
<dbReference type="RefSeq" id="WP_148857970.1">
    <property type="nucleotide sequence ID" value="NZ_PHNJ01000004.1"/>
</dbReference>
<evidence type="ECO:0000313" key="3">
    <source>
        <dbReference type="Proteomes" id="UP000766904"/>
    </source>
</evidence>
<protein>
    <submittedName>
        <fullName evidence="2">Uncharacterized protein</fullName>
    </submittedName>
</protein>
<feature type="compositionally biased region" description="Polar residues" evidence="1">
    <location>
        <begin position="259"/>
        <end position="270"/>
    </location>
</feature>
<reference evidence="2" key="1">
    <citation type="submission" date="2017-11" db="EMBL/GenBank/DDBJ databases">
        <authorList>
            <person name="Kajale S.C."/>
            <person name="Sharma A."/>
        </authorList>
    </citation>
    <scope>NUCLEOTIDE SEQUENCE</scope>
    <source>
        <strain evidence="2">LS1_42</strain>
    </source>
</reference>
<dbReference type="Proteomes" id="UP000766904">
    <property type="component" value="Unassembled WGS sequence"/>
</dbReference>
<sequence length="530" mass="55117">MTDTHTKRSQLTTVLMACIVAMSMLAAGAPAAMAGDTTNTNADSETVHALEDGEELYLVFGADLGEQSVEEFIDDHVTDNPGEPAEDQDAVSEVVQYQNANQVNINEQGPAVSIAIDGGEATAVQEASQINSNVQEGVATADNEEGQAQETQFENVDDVFIVMGNGDGQEFNGWGVNDTKDDKNEVTASQEAQATVSQAQNVSQANVNEQSTAFALAANDSESTALQQTAQSNYNLQDGAANASNVYLGDGKFSDKPKQGTSGADASQDASAVVEQGQDVEQANVNEQGAAVAIAVGENSTATAIQITEQTNINEQLGSAEAVNVLASMPGMNVASAGNGGDVVSTEGSTTGGDDTKADKNGISQEATSEVTQGQAVEQLNVNLQNTAMAIATNDSDATAVQWAQQQNVNAQIGYASALNVYAGPSYAHDDVTQTTSTSVTVDGNDVEGAAGMSYDYDTANDDQTHDVDQYASAEIEQHQFVTQQNINEQQMALAVADDDGSANAAQVSMQQNENVQFTSVAATNVWVAA</sequence>
<dbReference type="AlphaFoldDB" id="A0A8J8Q543"/>
<evidence type="ECO:0000256" key="1">
    <source>
        <dbReference type="SAM" id="MobiDB-lite"/>
    </source>
</evidence>
<keyword evidence="3" id="KW-1185">Reference proteome</keyword>
<accession>A0A8J8Q543</accession>
<evidence type="ECO:0000313" key="2">
    <source>
        <dbReference type="EMBL" id="TYL38967.1"/>
    </source>
</evidence>
<comment type="caution">
    <text evidence="2">The sequence shown here is derived from an EMBL/GenBank/DDBJ whole genome shotgun (WGS) entry which is preliminary data.</text>
</comment>
<organism evidence="2 3">
    <name type="scientific">Natronococcus pandeyae</name>
    <dbReference type="NCBI Taxonomy" id="2055836"/>
    <lineage>
        <taxon>Archaea</taxon>
        <taxon>Methanobacteriati</taxon>
        <taxon>Methanobacteriota</taxon>
        <taxon>Stenosarchaea group</taxon>
        <taxon>Halobacteria</taxon>
        <taxon>Halobacteriales</taxon>
        <taxon>Natrialbaceae</taxon>
        <taxon>Natronococcus</taxon>
    </lineage>
</organism>